<sequence length="269" mass="32629">MSSFPKSTSQQIVDKYFVITKDYFEAINNLKSIQNKSDISNILFVGLNCIHRVFEYVLYKTKNIDTAVGMAQQTYFYYLEYIEQIQSAELLFQIKQSEAILFVYKKTVFDLFEGTKKESTMTTLDNIMTLDDDFIHINNREWTRFFPRIKKLYEVLFYWNQSQWKIEDRMFICMNYFRRYLHCLDKLEVSLMYLDYIQKHYELDFEKYKELLDAIIEKTEKIRRNRSSSITEEEKTDWLLIKLYKERDTFEDKLQGPATELVTWLLSEV</sequence>
<accession>A0A6C0IKB0</accession>
<reference evidence="1" key="1">
    <citation type="journal article" date="2020" name="Nature">
        <title>Giant virus diversity and host interactions through global metagenomics.</title>
        <authorList>
            <person name="Schulz F."/>
            <person name="Roux S."/>
            <person name="Paez-Espino D."/>
            <person name="Jungbluth S."/>
            <person name="Walsh D.A."/>
            <person name="Denef V.J."/>
            <person name="McMahon K.D."/>
            <person name="Konstantinidis K.T."/>
            <person name="Eloe-Fadrosh E.A."/>
            <person name="Kyrpides N.C."/>
            <person name="Woyke T."/>
        </authorList>
    </citation>
    <scope>NUCLEOTIDE SEQUENCE</scope>
    <source>
        <strain evidence="1">GVMAG-M-3300023210-19</strain>
    </source>
</reference>
<name>A0A6C0IKB0_9ZZZZ</name>
<protein>
    <submittedName>
        <fullName evidence="1">Uncharacterized protein</fullName>
    </submittedName>
</protein>
<dbReference type="EMBL" id="MN740204">
    <property type="protein sequence ID" value="QHT93259.1"/>
    <property type="molecule type" value="Genomic_DNA"/>
</dbReference>
<evidence type="ECO:0000313" key="1">
    <source>
        <dbReference type="EMBL" id="QHT93259.1"/>
    </source>
</evidence>
<organism evidence="1">
    <name type="scientific">viral metagenome</name>
    <dbReference type="NCBI Taxonomy" id="1070528"/>
    <lineage>
        <taxon>unclassified sequences</taxon>
        <taxon>metagenomes</taxon>
        <taxon>organismal metagenomes</taxon>
    </lineage>
</organism>
<dbReference type="AlphaFoldDB" id="A0A6C0IKB0"/>
<proteinExistence type="predicted"/>